<name>A0AA43G2N9_VIBSP</name>
<dbReference type="InterPro" id="IPR007409">
    <property type="entry name" value="Restrct_endonuc_type1_HsdR_N"/>
</dbReference>
<evidence type="ECO:0000313" key="3">
    <source>
        <dbReference type="Proteomes" id="UP001159663"/>
    </source>
</evidence>
<dbReference type="Proteomes" id="UP001159663">
    <property type="component" value="Unassembled WGS sequence"/>
</dbReference>
<comment type="caution">
    <text evidence="2">The sequence shown here is derived from an EMBL/GenBank/DDBJ whole genome shotgun (WGS) entry which is preliminary data.</text>
</comment>
<feature type="domain" description="Restriction endonuclease type I HsdR N-terminal" evidence="1">
    <location>
        <begin position="36"/>
        <end position="140"/>
    </location>
</feature>
<protein>
    <submittedName>
        <fullName evidence="2">Type I restriction enzyme HsdR N-terminal domain-containing protein</fullName>
    </submittedName>
</protein>
<organism evidence="2 3">
    <name type="scientific">Vibrio splendidus</name>
    <dbReference type="NCBI Taxonomy" id="29497"/>
    <lineage>
        <taxon>Bacteria</taxon>
        <taxon>Pseudomonadati</taxon>
        <taxon>Pseudomonadota</taxon>
        <taxon>Gammaproteobacteria</taxon>
        <taxon>Vibrionales</taxon>
        <taxon>Vibrionaceae</taxon>
        <taxon>Vibrio</taxon>
    </lineage>
</organism>
<dbReference type="InterPro" id="IPR017035">
    <property type="entry name" value="UCP035009_HsdR_All3000-type"/>
</dbReference>
<dbReference type="AlphaFoldDB" id="A0AA43G2N9"/>
<accession>A0AA43G2N9</accession>
<reference evidence="2" key="1">
    <citation type="submission" date="2022-01" db="EMBL/GenBank/DDBJ databases">
        <title>Vibrio aestuarianus Clade A and Clade B isolates are associated with Pacific oyster (Crassostrea gigas) disease outbreaks across Ireland.</title>
        <authorList>
            <person name="Coyle N."/>
            <person name="O'Toole C."/>
            <person name="Thomas J.C.L."/>
            <person name="Ryder D."/>
            <person name="Cheslett D."/>
            <person name="Feist S."/>
            <person name="Bean T."/>
            <person name="Joseph A."/>
            <person name="Waina A."/>
            <person name="Feil E."/>
            <person name="Verner-Jeffreys D.W."/>
        </authorList>
    </citation>
    <scope>NUCLEOTIDE SEQUENCE</scope>
    <source>
        <strain evidence="2">S/17/14 A</strain>
    </source>
</reference>
<proteinExistence type="predicted"/>
<dbReference type="Pfam" id="PF04313">
    <property type="entry name" value="HSDR_N"/>
    <property type="match status" value="1"/>
</dbReference>
<evidence type="ECO:0000259" key="1">
    <source>
        <dbReference type="Pfam" id="PF04313"/>
    </source>
</evidence>
<dbReference type="PIRSF" id="PIRSF035009">
    <property type="entry name" value="UCP035009_HSDR_N"/>
    <property type="match status" value="1"/>
</dbReference>
<sequence>MQINYQKTKKGKAMDFIERLQGLSKKIVQVGATLETEEATKNALIMPFLHSVLGYDVFDPTEVVPEFNADTGTKKGEKVDYALLKDGEVQILIECKKFGEKLSTKHASQLFRYFSVTNARIAILTNGEVYEFYTDLDAPNKMDEKPFLTLNMSDLDEHIVPEVKKLTKSSFDVDSVVDAAGELKYLNQIKKVLQVQFKNPEEDFVKFFTSRVYDGVQTAKVKAQFLEITSKALKQFLNDSINDRLKSAIGTNEEVAIKAQAPVQSVVDTEITLEQGDEDKPRVVTTEEETDGFNIVKAILRAKLDVSRITARDTQSYFGILLDDNNRKPLCRLHFNAKQKYIGITGEDKKETRHPIESLDDIYGLSDKLLDNAARFE</sequence>
<evidence type="ECO:0000313" key="2">
    <source>
        <dbReference type="EMBL" id="MDH5924446.1"/>
    </source>
</evidence>
<dbReference type="EMBL" id="JAKMYX010000214">
    <property type="protein sequence ID" value="MDH5924446.1"/>
    <property type="molecule type" value="Genomic_DNA"/>
</dbReference>
<gene>
    <name evidence="2" type="ORF">L8R85_26050</name>
</gene>